<feature type="domain" description="Flavodoxin-like fold" evidence="2">
    <location>
        <begin position="2"/>
        <end position="157"/>
    </location>
</feature>
<dbReference type="GO" id="GO:0009055">
    <property type="term" value="F:electron transfer activity"/>
    <property type="evidence" value="ECO:0007669"/>
    <property type="project" value="TreeGrafter"/>
</dbReference>
<dbReference type="InterPro" id="IPR046980">
    <property type="entry name" value="KefG/KefF"/>
</dbReference>
<keyword evidence="1" id="KW-0560">Oxidoreductase</keyword>
<protein>
    <submittedName>
        <fullName evidence="3">Flavodoxin family protein</fullName>
    </submittedName>
</protein>
<dbReference type="GO" id="GO:0003955">
    <property type="term" value="F:NAD(P)H dehydrogenase (quinone) activity"/>
    <property type="evidence" value="ECO:0007669"/>
    <property type="project" value="TreeGrafter"/>
</dbReference>
<dbReference type="Gene3D" id="3.40.50.360">
    <property type="match status" value="1"/>
</dbReference>
<dbReference type="PANTHER" id="PTHR47307:SF1">
    <property type="entry name" value="GLUTATHIONE-REGULATED POTASSIUM-EFFLUX SYSTEM ANCILLARY PROTEIN KEFG"/>
    <property type="match status" value="1"/>
</dbReference>
<dbReference type="Pfam" id="PF02525">
    <property type="entry name" value="Flavodoxin_2"/>
    <property type="match status" value="1"/>
</dbReference>
<dbReference type="EMBL" id="VOOS01000001">
    <property type="protein sequence ID" value="TXB67126.1"/>
    <property type="molecule type" value="Genomic_DNA"/>
</dbReference>
<dbReference type="OrthoDB" id="652200at2"/>
<dbReference type="InterPro" id="IPR029039">
    <property type="entry name" value="Flavoprotein-like_sf"/>
</dbReference>
<reference evidence="3 4" key="1">
    <citation type="submission" date="2019-08" db="EMBL/GenBank/DDBJ databases">
        <title>Genome of Vicingus serpentipes NCIMB 15042.</title>
        <authorList>
            <person name="Bowman J.P."/>
        </authorList>
    </citation>
    <scope>NUCLEOTIDE SEQUENCE [LARGE SCALE GENOMIC DNA]</scope>
    <source>
        <strain evidence="3 4">NCIMB 15042</strain>
    </source>
</reference>
<evidence type="ECO:0000313" key="4">
    <source>
        <dbReference type="Proteomes" id="UP000321721"/>
    </source>
</evidence>
<evidence type="ECO:0000313" key="3">
    <source>
        <dbReference type="EMBL" id="TXB67126.1"/>
    </source>
</evidence>
<accession>A0A5C6RX31</accession>
<dbReference type="Proteomes" id="UP000321721">
    <property type="component" value="Unassembled WGS sequence"/>
</dbReference>
<keyword evidence="4" id="KW-1185">Reference proteome</keyword>
<gene>
    <name evidence="3" type="ORF">FRY74_02770</name>
</gene>
<sequence>MKNVLVILAHPEIEKSIGNKAISEAIDQLEHSEVRNLNLLYPDFNIDVEAEQEALKKADVIIFQYPLFWYNVPAILKEWKDKVFTYGFAFGKDKYQLEGKEIIVSFTTGSSVKDYPRDVVEKIIFPFKGLADFCKMNYNTEVISHEINNYSDEAIEKSKSFADLHTQKIIELITK</sequence>
<organism evidence="3 4">
    <name type="scientific">Vicingus serpentipes</name>
    <dbReference type="NCBI Taxonomy" id="1926625"/>
    <lineage>
        <taxon>Bacteria</taxon>
        <taxon>Pseudomonadati</taxon>
        <taxon>Bacteroidota</taxon>
        <taxon>Flavobacteriia</taxon>
        <taxon>Flavobacteriales</taxon>
        <taxon>Vicingaceae</taxon>
        <taxon>Vicingus</taxon>
    </lineage>
</organism>
<dbReference type="GO" id="GO:0010181">
    <property type="term" value="F:FMN binding"/>
    <property type="evidence" value="ECO:0007669"/>
    <property type="project" value="TreeGrafter"/>
</dbReference>
<dbReference type="PANTHER" id="PTHR47307">
    <property type="entry name" value="GLUTATHIONE-REGULATED POTASSIUM-EFFLUX SYSTEM ANCILLARY PROTEIN KEFG"/>
    <property type="match status" value="1"/>
</dbReference>
<comment type="caution">
    <text evidence="3">The sequence shown here is derived from an EMBL/GenBank/DDBJ whole genome shotgun (WGS) entry which is preliminary data.</text>
</comment>
<dbReference type="RefSeq" id="WP_147098381.1">
    <property type="nucleotide sequence ID" value="NZ_VOOS01000001.1"/>
</dbReference>
<dbReference type="AlphaFoldDB" id="A0A5C6RX31"/>
<proteinExistence type="predicted"/>
<evidence type="ECO:0000259" key="2">
    <source>
        <dbReference type="Pfam" id="PF02525"/>
    </source>
</evidence>
<dbReference type="InterPro" id="IPR003680">
    <property type="entry name" value="Flavodoxin_fold"/>
</dbReference>
<dbReference type="SUPFAM" id="SSF52218">
    <property type="entry name" value="Flavoproteins"/>
    <property type="match status" value="1"/>
</dbReference>
<evidence type="ECO:0000256" key="1">
    <source>
        <dbReference type="ARBA" id="ARBA00023002"/>
    </source>
</evidence>
<name>A0A5C6RX31_9FLAO</name>